<evidence type="ECO:0000256" key="1">
    <source>
        <dbReference type="ARBA" id="ARBA00004127"/>
    </source>
</evidence>
<dbReference type="GO" id="GO:0022857">
    <property type="term" value="F:transmembrane transporter activity"/>
    <property type="evidence" value="ECO:0007669"/>
    <property type="project" value="InterPro"/>
</dbReference>
<feature type="transmembrane region" description="Helical" evidence="7">
    <location>
        <begin position="160"/>
        <end position="180"/>
    </location>
</feature>
<dbReference type="PROSITE" id="PS00216">
    <property type="entry name" value="SUGAR_TRANSPORT_1"/>
    <property type="match status" value="1"/>
</dbReference>
<evidence type="ECO:0000256" key="2">
    <source>
        <dbReference type="ARBA" id="ARBA00008335"/>
    </source>
</evidence>
<dbReference type="FunCoup" id="A0A6G9IA90">
    <property type="interactions" value="15"/>
</dbReference>
<name>A0A6G9IA90_9GAMM</name>
<dbReference type="GO" id="GO:0012505">
    <property type="term" value="C:endomembrane system"/>
    <property type="evidence" value="ECO:0007669"/>
    <property type="project" value="UniProtKB-SubCell"/>
</dbReference>
<keyword evidence="3" id="KW-0813">Transport</keyword>
<gene>
    <name evidence="9" type="ORF">IPMB12_05245</name>
</gene>
<dbReference type="PANTHER" id="PTHR23514:SF3">
    <property type="entry name" value="BYPASS OF STOP CODON PROTEIN 6"/>
    <property type="match status" value="1"/>
</dbReference>
<evidence type="ECO:0000256" key="5">
    <source>
        <dbReference type="ARBA" id="ARBA00022989"/>
    </source>
</evidence>
<dbReference type="InterPro" id="IPR005829">
    <property type="entry name" value="Sugar_transporter_CS"/>
</dbReference>
<evidence type="ECO:0000256" key="6">
    <source>
        <dbReference type="ARBA" id="ARBA00023136"/>
    </source>
</evidence>
<dbReference type="PANTHER" id="PTHR23514">
    <property type="entry name" value="BYPASS OF STOP CODON PROTEIN 6"/>
    <property type="match status" value="1"/>
</dbReference>
<dbReference type="SUPFAM" id="SSF103473">
    <property type="entry name" value="MFS general substrate transporter"/>
    <property type="match status" value="1"/>
</dbReference>
<dbReference type="InterPro" id="IPR011701">
    <property type="entry name" value="MFS"/>
</dbReference>
<evidence type="ECO:0000313" key="9">
    <source>
        <dbReference type="EMBL" id="QIQ21133.1"/>
    </source>
</evidence>
<keyword evidence="10" id="KW-1185">Reference proteome</keyword>
<evidence type="ECO:0000256" key="3">
    <source>
        <dbReference type="ARBA" id="ARBA00022448"/>
    </source>
</evidence>
<dbReference type="InParanoid" id="A0A6G9IA90"/>
<evidence type="ECO:0000259" key="8">
    <source>
        <dbReference type="PROSITE" id="PS50850"/>
    </source>
</evidence>
<dbReference type="InterPro" id="IPR036259">
    <property type="entry name" value="MFS_trans_sf"/>
</dbReference>
<evidence type="ECO:0000256" key="7">
    <source>
        <dbReference type="SAM" id="Phobius"/>
    </source>
</evidence>
<sequence length="400" mass="43623">MKVSNPYGIVGSIYANYIIQSISLIVIMQFSLALSQQLDTDLVGIGYVASGIGIGKILLMFVGGILSDKYGRKPFIFIGMTCYASFYIGMLFCTDIHVAFFLAILVGAGNSFLDTGSMPALTENFPRAAGTASVLIKAFISIGTLILPFIVAFIYSNELWFGWAFMGFLAFLAINALLLLPKKFPSKNTVIAGSASAEGDTNYFIGKPNMFLEGVCLIIMGFTTTATFAIIMQWMPEIAKQAVGMEMTEASKLISYYSIGSIISVFFTAYIVKKHVKPLYCIIILPLLSGLILLMFLFNISPLMCKIVAFGMGFTAAGGVLQLTLVVMQQLFPSRKGFAVGIVYTLSGFSFIVIPLIVPTLALTDVRYVIVLNMLIAFASVLLASIVYFRFKKVIDMKKI</sequence>
<feature type="transmembrane region" description="Helical" evidence="7">
    <location>
        <begin position="7"/>
        <end position="30"/>
    </location>
</feature>
<dbReference type="KEGG" id="orb:IPMB12_05245"/>
<reference evidence="9 10" key="1">
    <citation type="submission" date="2020-03" db="EMBL/GenBank/DDBJ databases">
        <title>Complete genome sequence of Orbus sp. IPMB12 (BCRC 80908).</title>
        <authorList>
            <person name="Lo W.-S."/>
            <person name="Chang T.-H."/>
            <person name="Kuo C.-H."/>
        </authorList>
    </citation>
    <scope>NUCLEOTIDE SEQUENCE [LARGE SCALE GENOMIC DNA]</scope>
    <source>
        <strain evidence="9 10">IPMB12</strain>
    </source>
</reference>
<keyword evidence="5 7" id="KW-1133">Transmembrane helix</keyword>
<feature type="transmembrane region" description="Helical" evidence="7">
    <location>
        <begin position="134"/>
        <end position="154"/>
    </location>
</feature>
<evidence type="ECO:0000313" key="10">
    <source>
        <dbReference type="Proteomes" id="UP000501168"/>
    </source>
</evidence>
<feature type="transmembrane region" description="Helical" evidence="7">
    <location>
        <begin position="338"/>
        <end position="362"/>
    </location>
</feature>
<proteinExistence type="inferred from homology"/>
<dbReference type="InterPro" id="IPR020846">
    <property type="entry name" value="MFS_dom"/>
</dbReference>
<protein>
    <submittedName>
        <fullName evidence="9">MFS transporter</fullName>
    </submittedName>
</protein>
<comment type="similarity">
    <text evidence="2">Belongs to the major facilitator superfamily.</text>
</comment>
<feature type="domain" description="Major facilitator superfamily (MFS) profile" evidence="8">
    <location>
        <begin position="9"/>
        <end position="392"/>
    </location>
</feature>
<feature type="transmembrane region" description="Helical" evidence="7">
    <location>
        <begin position="96"/>
        <end position="113"/>
    </location>
</feature>
<feature type="transmembrane region" description="Helical" evidence="7">
    <location>
        <begin position="211"/>
        <end position="234"/>
    </location>
</feature>
<dbReference type="Proteomes" id="UP000501168">
    <property type="component" value="Chromosome"/>
</dbReference>
<dbReference type="Pfam" id="PF07690">
    <property type="entry name" value="MFS_1"/>
    <property type="match status" value="1"/>
</dbReference>
<dbReference type="GO" id="GO:0016020">
    <property type="term" value="C:membrane"/>
    <property type="evidence" value="ECO:0007669"/>
    <property type="project" value="InterPro"/>
</dbReference>
<dbReference type="EMBL" id="CP050253">
    <property type="protein sequence ID" value="QIQ21133.1"/>
    <property type="molecule type" value="Genomic_DNA"/>
</dbReference>
<feature type="transmembrane region" description="Helical" evidence="7">
    <location>
        <begin position="279"/>
        <end position="301"/>
    </location>
</feature>
<feature type="transmembrane region" description="Helical" evidence="7">
    <location>
        <begin position="368"/>
        <end position="389"/>
    </location>
</feature>
<dbReference type="AlphaFoldDB" id="A0A6G9IA90"/>
<keyword evidence="4 7" id="KW-0812">Transmembrane</keyword>
<feature type="transmembrane region" description="Helical" evidence="7">
    <location>
        <begin position="42"/>
        <end position="62"/>
    </location>
</feature>
<dbReference type="InterPro" id="IPR051788">
    <property type="entry name" value="MFS_Transporter"/>
</dbReference>
<feature type="transmembrane region" description="Helical" evidence="7">
    <location>
        <begin position="254"/>
        <end position="272"/>
    </location>
</feature>
<accession>A0A6G9IA90</accession>
<keyword evidence="6 7" id="KW-0472">Membrane</keyword>
<evidence type="ECO:0000256" key="4">
    <source>
        <dbReference type="ARBA" id="ARBA00022692"/>
    </source>
</evidence>
<dbReference type="PROSITE" id="PS50850">
    <property type="entry name" value="MFS"/>
    <property type="match status" value="1"/>
</dbReference>
<organism evidence="9 10">
    <name type="scientific">Zophobihabitans entericus</name>
    <dbReference type="NCBI Taxonomy" id="1635327"/>
    <lineage>
        <taxon>Bacteria</taxon>
        <taxon>Pseudomonadati</taxon>
        <taxon>Pseudomonadota</taxon>
        <taxon>Gammaproteobacteria</taxon>
        <taxon>Orbales</taxon>
        <taxon>Orbaceae</taxon>
        <taxon>Zophobihabitans</taxon>
    </lineage>
</organism>
<comment type="subcellular location">
    <subcellularLocation>
        <location evidence="1">Endomembrane system</location>
        <topology evidence="1">Multi-pass membrane protein</topology>
    </subcellularLocation>
</comment>
<feature type="transmembrane region" description="Helical" evidence="7">
    <location>
        <begin position="74"/>
        <end position="90"/>
    </location>
</feature>
<dbReference type="Gene3D" id="1.20.1250.20">
    <property type="entry name" value="MFS general substrate transporter like domains"/>
    <property type="match status" value="2"/>
</dbReference>
<feature type="transmembrane region" description="Helical" evidence="7">
    <location>
        <begin position="307"/>
        <end position="326"/>
    </location>
</feature>
<dbReference type="RefSeq" id="WP_166915622.1">
    <property type="nucleotide sequence ID" value="NZ_CP050253.1"/>
</dbReference>